<evidence type="ECO:0000313" key="2">
    <source>
        <dbReference type="Proteomes" id="UP000326924"/>
    </source>
</evidence>
<protein>
    <submittedName>
        <fullName evidence="1">Uncharacterized protein</fullName>
    </submittedName>
</protein>
<dbReference type="AlphaFoldDB" id="A0A5J5EKR9"/>
<name>A0A5J5EKR9_9PEZI</name>
<proteinExistence type="predicted"/>
<keyword evidence="2" id="KW-1185">Reference proteome</keyword>
<reference evidence="1 2" key="1">
    <citation type="submission" date="2019-09" db="EMBL/GenBank/DDBJ databases">
        <title>Draft genome of the ectomycorrhizal ascomycete Sphaerosporella brunnea.</title>
        <authorList>
            <consortium name="DOE Joint Genome Institute"/>
            <person name="Benucci G.M."/>
            <person name="Marozzi G."/>
            <person name="Antonielli L."/>
            <person name="Sanchez S."/>
            <person name="Marco P."/>
            <person name="Wang X."/>
            <person name="Falini L.B."/>
            <person name="Barry K."/>
            <person name="Haridas S."/>
            <person name="Lipzen A."/>
            <person name="Labutti K."/>
            <person name="Grigoriev I.V."/>
            <person name="Murat C."/>
            <person name="Martin F."/>
            <person name="Albertini E."/>
            <person name="Donnini D."/>
            <person name="Bonito G."/>
        </authorList>
    </citation>
    <scope>NUCLEOTIDE SEQUENCE [LARGE SCALE GENOMIC DNA]</scope>
    <source>
        <strain evidence="1 2">Sb_GMNB300</strain>
    </source>
</reference>
<dbReference type="Proteomes" id="UP000326924">
    <property type="component" value="Unassembled WGS sequence"/>
</dbReference>
<dbReference type="EMBL" id="VXIS01000231">
    <property type="protein sequence ID" value="KAA8896000.1"/>
    <property type="molecule type" value="Genomic_DNA"/>
</dbReference>
<sequence>MSPFVTNFKNNRRMQAIVGAGCIFLLLLALWTSAPTSAPPPQRQPQQQHPPSKLLYGKGSKDGMPTYTFSDGSVFQKPKKFKIYGLVFYGRWDRVQILDCYLKKNLVQHGGFLDKVVFISNTAVKSDLAALEKLLKSEPEGYVLGKTIPVHDDALDFHNIWEGLDPDALYIKIDDDIVYIHNDAIPSLIRYRFSNPEYFIVSANVINNPALSWVHERLGATSPFLPEREALADFNPTQALTDWKISSLPFIKHSGNINGDIKPPNKPHRWLPVDTRTRAPFDVNNDHTPMAKAEYNAWGPGWNDWRLAAQQHYSFFQNAELGERGLRNYWFERWDMNYDRLSINFIAIWGKDVADSFPIPRDDEAHLTQTVPKRLGRHVVVHGQALTAHYSFGAQKDGLANTDVLERYRAYAKDYCGKLLV</sequence>
<dbReference type="OrthoDB" id="5593235at2759"/>
<dbReference type="InParanoid" id="A0A5J5EKR9"/>
<gene>
    <name evidence="1" type="ORF">FN846DRAFT_966906</name>
</gene>
<comment type="caution">
    <text evidence="1">The sequence shown here is derived from an EMBL/GenBank/DDBJ whole genome shotgun (WGS) entry which is preliminary data.</text>
</comment>
<organism evidence="1 2">
    <name type="scientific">Sphaerosporella brunnea</name>
    <dbReference type="NCBI Taxonomy" id="1250544"/>
    <lineage>
        <taxon>Eukaryota</taxon>
        <taxon>Fungi</taxon>
        <taxon>Dikarya</taxon>
        <taxon>Ascomycota</taxon>
        <taxon>Pezizomycotina</taxon>
        <taxon>Pezizomycetes</taxon>
        <taxon>Pezizales</taxon>
        <taxon>Pyronemataceae</taxon>
        <taxon>Sphaerosporella</taxon>
    </lineage>
</organism>
<evidence type="ECO:0000313" key="1">
    <source>
        <dbReference type="EMBL" id="KAA8896000.1"/>
    </source>
</evidence>
<accession>A0A5J5EKR9</accession>